<dbReference type="Proteomes" id="UP001595789">
    <property type="component" value="Unassembled WGS sequence"/>
</dbReference>
<reference evidence="3" key="1">
    <citation type="journal article" date="2019" name="Int. J. Syst. Evol. Microbiol.">
        <title>The Global Catalogue of Microorganisms (GCM) 10K type strain sequencing project: providing services to taxonomists for standard genome sequencing and annotation.</title>
        <authorList>
            <consortium name="The Broad Institute Genomics Platform"/>
            <consortium name="The Broad Institute Genome Sequencing Center for Infectious Disease"/>
            <person name="Wu L."/>
            <person name="Ma J."/>
        </authorList>
    </citation>
    <scope>NUCLEOTIDE SEQUENCE [LARGE SCALE GENOMIC DNA]</scope>
    <source>
        <strain evidence="3">CCM 8691</strain>
    </source>
</reference>
<keyword evidence="1" id="KW-0812">Transmembrane</keyword>
<organism evidence="2 3">
    <name type="scientific">Pedobacter lithocola</name>
    <dbReference type="NCBI Taxonomy" id="1908239"/>
    <lineage>
        <taxon>Bacteria</taxon>
        <taxon>Pseudomonadati</taxon>
        <taxon>Bacteroidota</taxon>
        <taxon>Sphingobacteriia</taxon>
        <taxon>Sphingobacteriales</taxon>
        <taxon>Sphingobacteriaceae</taxon>
        <taxon>Pedobacter</taxon>
    </lineage>
</organism>
<protein>
    <submittedName>
        <fullName evidence="2">Uncharacterized protein</fullName>
    </submittedName>
</protein>
<accession>A0ABV8P6Y9</accession>
<keyword evidence="3" id="KW-1185">Reference proteome</keyword>
<proteinExistence type="predicted"/>
<gene>
    <name evidence="2" type="ORF">ACFOWA_04580</name>
</gene>
<evidence type="ECO:0000313" key="3">
    <source>
        <dbReference type="Proteomes" id="UP001595789"/>
    </source>
</evidence>
<keyword evidence="1" id="KW-0472">Membrane</keyword>
<dbReference type="EMBL" id="JBHSBW010000007">
    <property type="protein sequence ID" value="MFC4210445.1"/>
    <property type="molecule type" value="Genomic_DNA"/>
</dbReference>
<name>A0ABV8P6Y9_9SPHI</name>
<evidence type="ECO:0000256" key="1">
    <source>
        <dbReference type="SAM" id="Phobius"/>
    </source>
</evidence>
<evidence type="ECO:0000313" key="2">
    <source>
        <dbReference type="EMBL" id="MFC4210445.1"/>
    </source>
</evidence>
<feature type="transmembrane region" description="Helical" evidence="1">
    <location>
        <begin position="44"/>
        <end position="61"/>
    </location>
</feature>
<feature type="transmembrane region" description="Helical" evidence="1">
    <location>
        <begin position="106"/>
        <end position="131"/>
    </location>
</feature>
<feature type="transmembrane region" description="Helical" evidence="1">
    <location>
        <begin position="67"/>
        <end position="85"/>
    </location>
</feature>
<feature type="transmembrane region" description="Helical" evidence="1">
    <location>
        <begin position="6"/>
        <end position="23"/>
    </location>
</feature>
<sequence>MDTYSMVISFIAIAYWCYLLDPFKRKPPFRLYKALLNNKKTLRIHLVISLAIATIAIIRIINAERDLFSFVPLLFITLVFIVNSISKKTNSRDFYLILRGEKLHNARFDILASIVVIVIPFLINFGIFVAFNL</sequence>
<comment type="caution">
    <text evidence="2">The sequence shown here is derived from an EMBL/GenBank/DDBJ whole genome shotgun (WGS) entry which is preliminary data.</text>
</comment>
<keyword evidence="1" id="KW-1133">Transmembrane helix</keyword>
<dbReference type="RefSeq" id="WP_378982238.1">
    <property type="nucleotide sequence ID" value="NZ_JBHSBW010000007.1"/>
</dbReference>